<dbReference type="EMBL" id="MN740601">
    <property type="protein sequence ID" value="QHS78606.1"/>
    <property type="molecule type" value="Genomic_DNA"/>
</dbReference>
<sequence length="108" mass="13253">MIINEDIWIQIKQFLLRKHLWNTYEVILFNKVMCDIKQPIKPSNTNPLIFISSNDKHSRILKIYETLYWKNFDNFYIITYIYLPHVKNAENYIFNTYYPSLKYDMSIC</sequence>
<dbReference type="AlphaFoldDB" id="A0A6C0AFZ6"/>
<name>A0A6C0AFZ6_9ZZZZ</name>
<protein>
    <submittedName>
        <fullName evidence="1">Uncharacterized protein</fullName>
    </submittedName>
</protein>
<organism evidence="1">
    <name type="scientific">viral metagenome</name>
    <dbReference type="NCBI Taxonomy" id="1070528"/>
    <lineage>
        <taxon>unclassified sequences</taxon>
        <taxon>metagenomes</taxon>
        <taxon>organismal metagenomes</taxon>
    </lineage>
</organism>
<evidence type="ECO:0000313" key="1">
    <source>
        <dbReference type="EMBL" id="QHS78606.1"/>
    </source>
</evidence>
<accession>A0A6C0AFZ6</accession>
<proteinExistence type="predicted"/>
<reference evidence="1" key="1">
    <citation type="journal article" date="2020" name="Nature">
        <title>Giant virus diversity and host interactions through global metagenomics.</title>
        <authorList>
            <person name="Schulz F."/>
            <person name="Roux S."/>
            <person name="Paez-Espino D."/>
            <person name="Jungbluth S."/>
            <person name="Walsh D.A."/>
            <person name="Denef V.J."/>
            <person name="McMahon K.D."/>
            <person name="Konstantinidis K.T."/>
            <person name="Eloe-Fadrosh E.A."/>
            <person name="Kyrpides N.C."/>
            <person name="Woyke T."/>
        </authorList>
    </citation>
    <scope>NUCLEOTIDE SEQUENCE</scope>
    <source>
        <strain evidence="1">GVMAG-S-1024976-23</strain>
    </source>
</reference>